<evidence type="ECO:0000313" key="10">
    <source>
        <dbReference type="Proteomes" id="UP000219167"/>
    </source>
</evidence>
<dbReference type="InterPro" id="IPR002126">
    <property type="entry name" value="Cadherin-like_dom"/>
</dbReference>
<evidence type="ECO:0000259" key="8">
    <source>
        <dbReference type="PROSITE" id="PS50268"/>
    </source>
</evidence>
<keyword evidence="10" id="KW-1185">Reference proteome</keyword>
<dbReference type="InterPro" id="IPR015919">
    <property type="entry name" value="Cadherin-like_sf"/>
</dbReference>
<proteinExistence type="predicted"/>
<gene>
    <name evidence="9" type="ORF">SAMN05892877_118116</name>
</gene>
<feature type="domain" description="Cadherin" evidence="8">
    <location>
        <begin position="1187"/>
        <end position="1291"/>
    </location>
</feature>
<feature type="domain" description="Cadherin" evidence="8">
    <location>
        <begin position="1389"/>
        <end position="1476"/>
    </location>
</feature>
<dbReference type="GO" id="GO:0034332">
    <property type="term" value="P:adherens junction organization"/>
    <property type="evidence" value="ECO:0007669"/>
    <property type="project" value="TreeGrafter"/>
</dbReference>
<keyword evidence="4" id="KW-0677">Repeat</keyword>
<dbReference type="InterPro" id="IPR039808">
    <property type="entry name" value="Cadherin"/>
</dbReference>
<keyword evidence="5" id="KW-0106">Calcium</keyword>
<dbReference type="EMBL" id="OBQD01000018">
    <property type="protein sequence ID" value="SOC45887.1"/>
    <property type="molecule type" value="Genomic_DNA"/>
</dbReference>
<feature type="domain" description="Cadherin" evidence="8">
    <location>
        <begin position="1483"/>
        <end position="1573"/>
    </location>
</feature>
<organism evidence="9 10">
    <name type="scientific">Rhizobium subbaraonis</name>
    <dbReference type="NCBI Taxonomy" id="908946"/>
    <lineage>
        <taxon>Bacteria</taxon>
        <taxon>Pseudomonadati</taxon>
        <taxon>Pseudomonadota</taxon>
        <taxon>Alphaproteobacteria</taxon>
        <taxon>Hyphomicrobiales</taxon>
        <taxon>Rhizobiaceae</taxon>
        <taxon>Rhizobium/Agrobacterium group</taxon>
        <taxon>Rhizobium</taxon>
    </lineage>
</organism>
<dbReference type="PANTHER" id="PTHR24027">
    <property type="entry name" value="CADHERIN-23"/>
    <property type="match status" value="1"/>
</dbReference>
<dbReference type="Proteomes" id="UP000219167">
    <property type="component" value="Unassembled WGS sequence"/>
</dbReference>
<dbReference type="GO" id="GO:0016339">
    <property type="term" value="P:calcium-dependent cell-cell adhesion via plasma membrane cell adhesion molecules"/>
    <property type="evidence" value="ECO:0007669"/>
    <property type="project" value="TreeGrafter"/>
</dbReference>
<dbReference type="GO" id="GO:0045296">
    <property type="term" value="F:cadherin binding"/>
    <property type="evidence" value="ECO:0007669"/>
    <property type="project" value="TreeGrafter"/>
</dbReference>
<accession>A0A285UW41</accession>
<dbReference type="GO" id="GO:0044331">
    <property type="term" value="P:cell-cell adhesion mediated by cadherin"/>
    <property type="evidence" value="ECO:0007669"/>
    <property type="project" value="TreeGrafter"/>
</dbReference>
<dbReference type="GO" id="GO:0007043">
    <property type="term" value="P:cell-cell junction assembly"/>
    <property type="evidence" value="ECO:0007669"/>
    <property type="project" value="TreeGrafter"/>
</dbReference>
<reference evidence="9 10" key="1">
    <citation type="submission" date="2017-08" db="EMBL/GenBank/DDBJ databases">
        <authorList>
            <person name="de Groot N.N."/>
        </authorList>
    </citation>
    <scope>NUCLEOTIDE SEQUENCE [LARGE SCALE GENOMIC DNA]</scope>
    <source>
        <strain evidence="9 10">JC85</strain>
    </source>
</reference>
<dbReference type="SMART" id="SM00112">
    <property type="entry name" value="CA"/>
    <property type="match status" value="5"/>
</dbReference>
<evidence type="ECO:0000256" key="4">
    <source>
        <dbReference type="ARBA" id="ARBA00022737"/>
    </source>
</evidence>
<dbReference type="GO" id="GO:0016477">
    <property type="term" value="P:cell migration"/>
    <property type="evidence" value="ECO:0007669"/>
    <property type="project" value="TreeGrafter"/>
</dbReference>
<evidence type="ECO:0000256" key="1">
    <source>
        <dbReference type="ARBA" id="ARBA00004167"/>
    </source>
</evidence>
<feature type="non-terminal residue" evidence="9">
    <location>
        <position position="1693"/>
    </location>
</feature>
<dbReference type="PANTHER" id="PTHR24027:SF422">
    <property type="entry name" value="CADHERIN DOMAIN-CONTAINING PROTEIN"/>
    <property type="match status" value="1"/>
</dbReference>
<protein>
    <recommendedName>
        <fullName evidence="8">Cadherin domain-containing protein</fullName>
    </recommendedName>
</protein>
<dbReference type="GO" id="GO:0005912">
    <property type="term" value="C:adherens junction"/>
    <property type="evidence" value="ECO:0007669"/>
    <property type="project" value="TreeGrafter"/>
</dbReference>
<sequence>MSTYAEILDLIASSSSSAIDLPDNRAALTVSQVRALVAAGVTFAGDDVLTVEDTGGEIGSLTAAEIGALKTLGASEVIGTGSALSLTLAQINAFAGQDIAAYSQYETLGPRTPHDSLVGDGYAGSASGMTTIALADGSYAVLYKDTARNIVVQRVDAHGKALGNVVVASPTSTTLVGQPVISALSDGGYVVSWRSEIATLSMQHYDADGELVSSSSLETSATWRVAPSITGLTDGGYVVTFYQYEEGSGESVVVQRFDAGGTALGEAQTLTSQDAIVLPSIGNDGAELTQTIELANGKVMVVWVDGSGMDGGDWGVMAQIFDGAGGKVGNAFSVSTVTAGDQFQPSVTALSNGGLAVAWLSDYGTIAVRVFDDEGNEFDGEIAVNTSNHAQDLPQIVALENGNFVVTWTWLGQDDPNATSSQHDGVYSQLIGADGSKIGSVTLVNTTTVGSQKEPQIVALKGGGYVIVWSENIENSGDSYEINAQVFDAEGNRIGGELEINDTETGFQLYQEVTALAGGGFAVTWYDSGDGKFYTRAFHNDTEAASFSDTAANISALKAADVADLSELGITRIAVSDAGSVTLSKAIAVQLAAISGLAIDGAASVTVNGAGAALEGFSASDIAALHVLGVTRLDASDNKVSLSFEQALAYVEAGITFASADAVTMKLNMMQLVTMSNSTMDGLLQLGLKVLDLEENAVSLEIVGFGMLKAYGLSFAPSDVLTLVISQSGMSALTTNQIGELASQGVTRIDIYDAGSAPTTLSLAQANAIAAAGIVFAQDNGTWVLDTAAALAALDATGIAVLAAAGIQRVIAEQALSLSASQFSAYADRDIVVYTLEGAVSVRDTGATLAALDASRIAKLSDFGITAIDATDNKVALSFSVLEAYRAANASFSAEDRVLLSVTSASLGALGADDLANAADFGVSALTTSDTEIDLAAATAARMKASGLSFDTGFTARISDTAANLLALSPADVASLSDIGIDAVRLADTGSAIAALSLASIIALDGKGVSQVGVTDGTVILSLAQANKFAEYQIAFDSVSTVVVTASSTTLSDPDTLDLAGLKAINIDRIDASDNKLALSLTAARNFVDAGIGFAPDDAVSVTITYAEAKTLAKATGSALHAAGVDRIEIDMTAQELKALTYAELKAFVAAGVDGIVGVSVVTFSNLTYDLATHTINYNPVITSNGAGSSAAISMAENTTAVTTVKATDQNAGSTLSFSIAGGADRALFSINAKTGALSFKSAPDHENPADNGKDNAYDVVIQVSDGKLIDTQAIKVSVRDVNEAPTSPALSGTSVKENVAVGTTVGTLSAKDPEGRTLSYTLTDNAGGLFKLSGNKLVTARAVDYETVKSGKVTVAVSDGVNTVAKTFTIGVQDVNEAPTSLALSGTSVKENVAVGTTVGTLSAKDPEGKTLTYKLTDNAGGLFKLDGNKLVTAKAVDYETVKSGKVTVAVSDGVNKVTKTFTIGVQDVNEAPTSLALSGTSVKENVAVGTTVGTLSAKDPEGRTLTYKLTDNAGGLFKLDGNKLVTAKAVDYEAVKSGKVTVEVSDGVNKVAKTFTIAIEDVDDANKAPTSLSLSKSSVKENVKTGTTVGTFSAVDPEGKALTYKLTDTADGLFKLSGTKLVSAKAIDYEKVQKDTVTLQVTDADGASAKKTFTIKITDVVETIAGTAKSETLKGGIGADLIKGNGGNDTL</sequence>
<dbReference type="OrthoDB" id="8400334at2"/>
<comment type="subcellular location">
    <subcellularLocation>
        <location evidence="1">Membrane</location>
        <topology evidence="1">Single-pass membrane protein</topology>
    </subcellularLocation>
</comment>
<keyword evidence="6" id="KW-1133">Transmembrane helix</keyword>
<evidence type="ECO:0000256" key="5">
    <source>
        <dbReference type="ARBA" id="ARBA00022837"/>
    </source>
</evidence>
<keyword evidence="2" id="KW-0812">Transmembrane</keyword>
<keyword evidence="7" id="KW-0472">Membrane</keyword>
<evidence type="ECO:0000256" key="7">
    <source>
        <dbReference type="ARBA" id="ARBA00023136"/>
    </source>
</evidence>
<feature type="domain" description="Cadherin" evidence="8">
    <location>
        <begin position="1573"/>
        <end position="1675"/>
    </location>
</feature>
<evidence type="ECO:0000256" key="6">
    <source>
        <dbReference type="ARBA" id="ARBA00022989"/>
    </source>
</evidence>
<dbReference type="GO" id="GO:0005509">
    <property type="term" value="F:calcium ion binding"/>
    <property type="evidence" value="ECO:0007669"/>
    <property type="project" value="InterPro"/>
</dbReference>
<dbReference type="Gene3D" id="2.60.40.60">
    <property type="entry name" value="Cadherins"/>
    <property type="match status" value="5"/>
</dbReference>
<dbReference type="CDD" id="cd11304">
    <property type="entry name" value="Cadherin_repeat"/>
    <property type="match status" value="5"/>
</dbReference>
<name>A0A285UW41_9HYPH</name>
<dbReference type="PRINTS" id="PR00205">
    <property type="entry name" value="CADHERIN"/>
</dbReference>
<evidence type="ECO:0000256" key="3">
    <source>
        <dbReference type="ARBA" id="ARBA00022729"/>
    </source>
</evidence>
<dbReference type="SUPFAM" id="SSF49313">
    <property type="entry name" value="Cadherin-like"/>
    <property type="match status" value="5"/>
</dbReference>
<keyword evidence="3" id="KW-0732">Signal</keyword>
<evidence type="ECO:0000313" key="9">
    <source>
        <dbReference type="EMBL" id="SOC45887.1"/>
    </source>
</evidence>
<feature type="domain" description="Cadherin" evidence="8">
    <location>
        <begin position="1288"/>
        <end position="1382"/>
    </location>
</feature>
<dbReference type="GO" id="GO:0000902">
    <property type="term" value="P:cell morphogenesis"/>
    <property type="evidence" value="ECO:0007669"/>
    <property type="project" value="TreeGrafter"/>
</dbReference>
<evidence type="ECO:0000256" key="2">
    <source>
        <dbReference type="ARBA" id="ARBA00022692"/>
    </source>
</evidence>
<dbReference type="GO" id="GO:0016342">
    <property type="term" value="C:catenin complex"/>
    <property type="evidence" value="ECO:0007669"/>
    <property type="project" value="TreeGrafter"/>
</dbReference>
<dbReference type="PROSITE" id="PS50268">
    <property type="entry name" value="CADHERIN_2"/>
    <property type="match status" value="5"/>
</dbReference>
<dbReference type="GO" id="GO:0008013">
    <property type="term" value="F:beta-catenin binding"/>
    <property type="evidence" value="ECO:0007669"/>
    <property type="project" value="TreeGrafter"/>
</dbReference>
<dbReference type="GO" id="GO:0007156">
    <property type="term" value="P:homophilic cell adhesion via plasma membrane adhesion molecules"/>
    <property type="evidence" value="ECO:0007669"/>
    <property type="project" value="InterPro"/>
</dbReference>